<feature type="transmembrane region" description="Helical" evidence="7">
    <location>
        <begin position="145"/>
        <end position="170"/>
    </location>
</feature>
<evidence type="ECO:0000256" key="3">
    <source>
        <dbReference type="ARBA" id="ARBA00022692"/>
    </source>
</evidence>
<dbReference type="PANTHER" id="PTHR11009">
    <property type="entry name" value="DER1-LIKE PROTEIN, DERLIN"/>
    <property type="match status" value="1"/>
</dbReference>
<feature type="transmembrane region" description="Helical" evidence="7">
    <location>
        <begin position="97"/>
        <end position="114"/>
    </location>
</feature>
<name>A0A7S4ITD2_9EUKA</name>
<keyword evidence="5 7" id="KW-1133">Transmembrane helix</keyword>
<protein>
    <recommendedName>
        <fullName evidence="7">Derlin</fullName>
    </recommendedName>
</protein>
<organism evidence="9">
    <name type="scientific">Vannella robusta</name>
    <dbReference type="NCBI Taxonomy" id="1487602"/>
    <lineage>
        <taxon>Eukaryota</taxon>
        <taxon>Amoebozoa</taxon>
        <taxon>Discosea</taxon>
        <taxon>Flabellinia</taxon>
        <taxon>Vannellidae</taxon>
        <taxon>Vannella</taxon>
    </lineage>
</organism>
<evidence type="ECO:0000256" key="1">
    <source>
        <dbReference type="ARBA" id="ARBA00004477"/>
    </source>
</evidence>
<evidence type="ECO:0000256" key="4">
    <source>
        <dbReference type="ARBA" id="ARBA00022824"/>
    </source>
</evidence>
<proteinExistence type="inferred from homology"/>
<evidence type="ECO:0000256" key="5">
    <source>
        <dbReference type="ARBA" id="ARBA00022989"/>
    </source>
</evidence>
<keyword evidence="3 7" id="KW-0812">Transmembrane</keyword>
<evidence type="ECO:0000256" key="2">
    <source>
        <dbReference type="ARBA" id="ARBA00008917"/>
    </source>
</evidence>
<evidence type="ECO:0000256" key="6">
    <source>
        <dbReference type="ARBA" id="ARBA00023136"/>
    </source>
</evidence>
<evidence type="ECO:0000256" key="8">
    <source>
        <dbReference type="SAM" id="MobiDB-lite"/>
    </source>
</evidence>
<keyword evidence="6 7" id="KW-0472">Membrane</keyword>
<feature type="region of interest" description="Disordered" evidence="8">
    <location>
        <begin position="215"/>
        <end position="234"/>
    </location>
</feature>
<evidence type="ECO:0000313" key="9">
    <source>
        <dbReference type="EMBL" id="CAE2239107.1"/>
    </source>
</evidence>
<gene>
    <name evidence="9" type="ORF">VSP0166_LOCUS16806</name>
</gene>
<evidence type="ECO:0000256" key="7">
    <source>
        <dbReference type="RuleBase" id="RU363059"/>
    </source>
</evidence>
<feature type="transmembrane region" description="Helical" evidence="7">
    <location>
        <begin position="54"/>
        <end position="77"/>
    </location>
</feature>
<feature type="compositionally biased region" description="Basic and acidic residues" evidence="8">
    <location>
        <begin position="223"/>
        <end position="234"/>
    </location>
</feature>
<feature type="transmembrane region" description="Helical" evidence="7">
    <location>
        <begin position="120"/>
        <end position="138"/>
    </location>
</feature>
<keyword evidence="4 7" id="KW-0256">Endoplasmic reticulum</keyword>
<sequence length="234" mass="27027">MAARPLENWFRSIPPITKVYASSCFLTTLAVHLDLIKPLSLYLNFNSVFYQYEIWRLVTTFLWFGPFGLNFLFHMYFLIRHSSALEEGSFSGRASDYLYMLLFGAVMLLILDFICHTTGISRIMFLAPSLSFMVVYVWSRRNPHAVMALFGLFQFSAPYLPWVLLVIGLLLEQSPVYDILGILVGHIYFFCEDVYPKFRPNRRILKTPAVLDTLVGQNAPGRGHPEDENRPHQD</sequence>
<dbReference type="AlphaFoldDB" id="A0A7S4ITD2"/>
<dbReference type="Pfam" id="PF04511">
    <property type="entry name" value="DER1"/>
    <property type="match status" value="1"/>
</dbReference>
<dbReference type="GO" id="GO:0006950">
    <property type="term" value="P:response to stress"/>
    <property type="evidence" value="ECO:0007669"/>
    <property type="project" value="UniProtKB-ARBA"/>
</dbReference>
<reference evidence="9" key="1">
    <citation type="submission" date="2021-01" db="EMBL/GenBank/DDBJ databases">
        <authorList>
            <person name="Corre E."/>
            <person name="Pelletier E."/>
            <person name="Niang G."/>
            <person name="Scheremetjew M."/>
            <person name="Finn R."/>
            <person name="Kale V."/>
            <person name="Holt S."/>
            <person name="Cochrane G."/>
            <person name="Meng A."/>
            <person name="Brown T."/>
            <person name="Cohen L."/>
        </authorList>
    </citation>
    <scope>NUCLEOTIDE SEQUENCE</scope>
    <source>
        <strain evidence="9">DIVA3 518/3/11/1/6</strain>
    </source>
</reference>
<dbReference type="EMBL" id="HBKP01024086">
    <property type="protein sequence ID" value="CAE2239107.1"/>
    <property type="molecule type" value="Transcribed_RNA"/>
</dbReference>
<dbReference type="GO" id="GO:0005789">
    <property type="term" value="C:endoplasmic reticulum membrane"/>
    <property type="evidence" value="ECO:0007669"/>
    <property type="project" value="UniProtKB-SubCell"/>
</dbReference>
<accession>A0A7S4ITD2</accession>
<dbReference type="InterPro" id="IPR035952">
    <property type="entry name" value="Rhomboid-like_sf"/>
</dbReference>
<comment type="subcellular location">
    <subcellularLocation>
        <location evidence="1 7">Endoplasmic reticulum membrane</location>
        <topology evidence="1 7">Multi-pass membrane protein</topology>
    </subcellularLocation>
</comment>
<dbReference type="InterPro" id="IPR007599">
    <property type="entry name" value="DER1"/>
</dbReference>
<comment type="function">
    <text evidence="7">May be involved in the degradation of misfolded endoplasmic reticulum (ER) luminal proteins.</text>
</comment>
<comment type="similarity">
    <text evidence="2 7">Belongs to the derlin family.</text>
</comment>
<dbReference type="SUPFAM" id="SSF144091">
    <property type="entry name" value="Rhomboid-like"/>
    <property type="match status" value="1"/>
</dbReference>